<dbReference type="RefSeq" id="WP_153447327.1">
    <property type="nucleotide sequence ID" value="NZ_CP045699.1"/>
</dbReference>
<dbReference type="Gene3D" id="2.40.160.10">
    <property type="entry name" value="Porin"/>
    <property type="match status" value="1"/>
</dbReference>
<protein>
    <submittedName>
        <fullName evidence="6">Porin</fullName>
    </submittedName>
</protein>
<name>A0A5Q0TDJ5_9VIBR</name>
<evidence type="ECO:0000256" key="2">
    <source>
        <dbReference type="ARBA" id="ARBA00022729"/>
    </source>
</evidence>
<dbReference type="CDD" id="cd00342">
    <property type="entry name" value="gram_neg_porins"/>
    <property type="match status" value="1"/>
</dbReference>
<feature type="chain" id="PRO_5024297657" evidence="4">
    <location>
        <begin position="22"/>
        <end position="338"/>
    </location>
</feature>
<gene>
    <name evidence="6" type="ORF">GFB47_06975</name>
</gene>
<dbReference type="InterPro" id="IPR050298">
    <property type="entry name" value="Gram-neg_bact_OMP"/>
</dbReference>
<accession>A0A5Q0TDJ5</accession>
<evidence type="ECO:0000313" key="6">
    <source>
        <dbReference type="EMBL" id="QGA65178.1"/>
    </source>
</evidence>
<evidence type="ECO:0000256" key="4">
    <source>
        <dbReference type="SAM" id="SignalP"/>
    </source>
</evidence>
<dbReference type="GO" id="GO:0015288">
    <property type="term" value="F:porin activity"/>
    <property type="evidence" value="ECO:0007669"/>
    <property type="project" value="InterPro"/>
</dbReference>
<feature type="domain" description="Porin" evidence="5">
    <location>
        <begin position="8"/>
        <end position="304"/>
    </location>
</feature>
<dbReference type="PANTHER" id="PTHR34501:SF2">
    <property type="entry name" value="OUTER MEMBRANE PORIN F-RELATED"/>
    <property type="match status" value="1"/>
</dbReference>
<dbReference type="InterPro" id="IPR033900">
    <property type="entry name" value="Gram_neg_porin_domain"/>
</dbReference>
<evidence type="ECO:0000259" key="5">
    <source>
        <dbReference type="Pfam" id="PF13609"/>
    </source>
</evidence>
<sequence length="338" mass="36649">MKKSLIALAIAATTAAGSVSAAEIYKTDEGSINFYGQLRTELKWNDIGENNPELSSGSSRMGIDGAYKLTDDVKVIGLVEVSVDEDSDMYVRQHIFGLASDSLGTIKFGKQWTVSDDVYGADYSYFYGGSALRYGTLSGAEHDAMIKYEYVADSFWIKADYGLPNNDKEQELAELFAGTSFGDLDVHVGGGYNIDQAIDVKNTYGEATAEYNYSKGVIGFTYYYAKLESQSAVDSSIEENGFSLAGTFAWSDKGTGYAGYEYTKQDPDSGNLDSEDGTLIYLGSDYQMLEFVRVYAEVAYADGTTLGYEAGGSGSGNFVGPTMVDSEVLLGLGARFYW</sequence>
<proteinExistence type="predicted"/>
<dbReference type="SUPFAM" id="SSF56935">
    <property type="entry name" value="Porins"/>
    <property type="match status" value="1"/>
</dbReference>
<evidence type="ECO:0000256" key="3">
    <source>
        <dbReference type="ARBA" id="ARBA00023136"/>
    </source>
</evidence>
<dbReference type="AlphaFoldDB" id="A0A5Q0TDJ5"/>
<dbReference type="InterPro" id="IPR023614">
    <property type="entry name" value="Porin_dom_sf"/>
</dbReference>
<dbReference type="GO" id="GO:0009279">
    <property type="term" value="C:cell outer membrane"/>
    <property type="evidence" value="ECO:0007669"/>
    <property type="project" value="UniProtKB-SubCell"/>
</dbReference>
<keyword evidence="3" id="KW-0472">Membrane</keyword>
<keyword evidence="7" id="KW-1185">Reference proteome</keyword>
<dbReference type="PANTHER" id="PTHR34501">
    <property type="entry name" value="PROTEIN YDDL-RELATED"/>
    <property type="match status" value="1"/>
</dbReference>
<reference evidence="6 7" key="1">
    <citation type="submission" date="2019-10" db="EMBL/GenBank/DDBJ databases">
        <title>Vibrio sp. nov., isolated from Coralline algae surface.</title>
        <authorList>
            <person name="Geng Y."/>
            <person name="Zhang X."/>
        </authorList>
    </citation>
    <scope>NUCLEOTIDE SEQUENCE [LARGE SCALE GENOMIC DNA]</scope>
    <source>
        <strain evidence="6 7">SM1977</strain>
    </source>
</reference>
<dbReference type="Pfam" id="PF13609">
    <property type="entry name" value="Porin_4"/>
    <property type="match status" value="1"/>
</dbReference>
<dbReference type="Proteomes" id="UP000348942">
    <property type="component" value="Chromosome 1"/>
</dbReference>
<comment type="subcellular location">
    <subcellularLocation>
        <location evidence="1">Cell outer membrane</location>
        <topology evidence="1">Multi-pass membrane protein</topology>
    </subcellularLocation>
</comment>
<evidence type="ECO:0000313" key="7">
    <source>
        <dbReference type="Proteomes" id="UP000348942"/>
    </source>
</evidence>
<keyword evidence="2 4" id="KW-0732">Signal</keyword>
<dbReference type="EMBL" id="CP045699">
    <property type="protein sequence ID" value="QGA65178.1"/>
    <property type="molecule type" value="Genomic_DNA"/>
</dbReference>
<organism evidence="6 7">
    <name type="scientific">Vibrio algicola</name>
    <dbReference type="NCBI Taxonomy" id="2662262"/>
    <lineage>
        <taxon>Bacteria</taxon>
        <taxon>Pseudomonadati</taxon>
        <taxon>Pseudomonadota</taxon>
        <taxon>Gammaproteobacteria</taxon>
        <taxon>Vibrionales</taxon>
        <taxon>Vibrionaceae</taxon>
        <taxon>Vibrio</taxon>
    </lineage>
</organism>
<evidence type="ECO:0000256" key="1">
    <source>
        <dbReference type="ARBA" id="ARBA00004571"/>
    </source>
</evidence>
<feature type="signal peptide" evidence="4">
    <location>
        <begin position="1"/>
        <end position="21"/>
    </location>
</feature>